<evidence type="ECO:0000256" key="1">
    <source>
        <dbReference type="SAM" id="MobiDB-lite"/>
    </source>
</evidence>
<evidence type="ECO:0000313" key="2">
    <source>
        <dbReference type="EMBL" id="URI06615.1"/>
    </source>
</evidence>
<gene>
    <name evidence="2" type="ORF">MW290_11970</name>
</gene>
<dbReference type="EMBL" id="CP097635">
    <property type="protein sequence ID" value="URI06615.1"/>
    <property type="molecule type" value="Genomic_DNA"/>
</dbReference>
<proteinExistence type="predicted"/>
<evidence type="ECO:0000313" key="3">
    <source>
        <dbReference type="Proteomes" id="UP001056201"/>
    </source>
</evidence>
<accession>A0ABY4S329</accession>
<sequence>MFQTLKRLLSGGSNPPGWDAVASWADSAGHAFKRSRDGSGFVIESGVPAQGWRLEWGPSQRGYLPGQELRLRGDLKGGQDLQMMIVSRQLMESLEKQVFEQFTEGLQTRIDTETPEEMRWLVLYPKAPQIDSKLLKEAFGTVANSTGAIEQWLVGPLSSRLLEARGQWLAADDPLLLIALRGRLTLRTRMPEPDATRLRAIVGLFETALREGRRAVELWTTSAHASTQPSLFNSGGAPADSGLGDAGRGA</sequence>
<protein>
    <submittedName>
        <fullName evidence="2">Uncharacterized protein</fullName>
    </submittedName>
</protein>
<dbReference type="RefSeq" id="WP_250194877.1">
    <property type="nucleotide sequence ID" value="NZ_CP097635.1"/>
</dbReference>
<dbReference type="Proteomes" id="UP001056201">
    <property type="component" value="Chromosome 1"/>
</dbReference>
<reference evidence="2" key="1">
    <citation type="submission" date="2022-05" db="EMBL/GenBank/DDBJ databases">
        <title>An RpoN-dependent PEP-CTERM gene is involved in floc formation of an Aquincola tertiaricarbonis strain.</title>
        <authorList>
            <person name="Qiu D."/>
            <person name="Xia M."/>
        </authorList>
    </citation>
    <scope>NUCLEOTIDE SEQUENCE</scope>
    <source>
        <strain evidence="2">RN12</strain>
    </source>
</reference>
<keyword evidence="3" id="KW-1185">Reference proteome</keyword>
<organism evidence="2 3">
    <name type="scientific">Aquincola tertiaricarbonis</name>
    <dbReference type="NCBI Taxonomy" id="391953"/>
    <lineage>
        <taxon>Bacteria</taxon>
        <taxon>Pseudomonadati</taxon>
        <taxon>Pseudomonadota</taxon>
        <taxon>Betaproteobacteria</taxon>
        <taxon>Burkholderiales</taxon>
        <taxon>Sphaerotilaceae</taxon>
        <taxon>Aquincola</taxon>
    </lineage>
</organism>
<name>A0ABY4S329_AQUTE</name>
<feature type="region of interest" description="Disordered" evidence="1">
    <location>
        <begin position="227"/>
        <end position="250"/>
    </location>
</feature>